<protein>
    <submittedName>
        <fullName evidence="1">Uncharacterized protein</fullName>
    </submittedName>
</protein>
<gene>
    <name evidence="1" type="ORF">SAMN04244579_04471</name>
</gene>
<evidence type="ECO:0000313" key="1">
    <source>
        <dbReference type="EMBL" id="SEJ45949.1"/>
    </source>
</evidence>
<accession>A0A1H6YXH8</accession>
<evidence type="ECO:0000313" key="2">
    <source>
        <dbReference type="Proteomes" id="UP000199005"/>
    </source>
</evidence>
<reference evidence="1 2" key="1">
    <citation type="submission" date="2016-10" db="EMBL/GenBank/DDBJ databases">
        <authorList>
            <person name="de Groot N.N."/>
        </authorList>
    </citation>
    <scope>NUCLEOTIDE SEQUENCE [LARGE SCALE GENOMIC DNA]</scope>
    <source>
        <strain evidence="1 2">DSM 1041</strain>
    </source>
</reference>
<organism evidence="1 2">
    <name type="scientific">Azotobacter beijerinckii</name>
    <dbReference type="NCBI Taxonomy" id="170623"/>
    <lineage>
        <taxon>Bacteria</taxon>
        <taxon>Pseudomonadati</taxon>
        <taxon>Pseudomonadota</taxon>
        <taxon>Gammaproteobacteria</taxon>
        <taxon>Pseudomonadales</taxon>
        <taxon>Pseudomonadaceae</taxon>
        <taxon>Azotobacter</taxon>
    </lineage>
</organism>
<dbReference type="Proteomes" id="UP000199005">
    <property type="component" value="Unassembled WGS sequence"/>
</dbReference>
<dbReference type="EMBL" id="FNYO01000115">
    <property type="protein sequence ID" value="SEJ45949.1"/>
    <property type="molecule type" value="Genomic_DNA"/>
</dbReference>
<name>A0A1H6YXH8_9GAMM</name>
<sequence length="147" mass="16031">MTEEMLAAWCTLNVAAARLQHMPASRLTAALEELEAARLAFHALIEASLPKPPAEKRSPRHTHDYEAAPEWATHILEGSPSDGIYVYARWDRAGECYRGSPHERHTAIGSFALVGDGADGGEEDCGWQVVSARGQTEPIGERQPDPS</sequence>
<proteinExistence type="predicted"/>
<dbReference type="RefSeq" id="WP_090902933.1">
    <property type="nucleotide sequence ID" value="NZ_FNYO01000115.1"/>
</dbReference>
<dbReference type="STRING" id="170623.SAMN04244579_04471"/>
<dbReference type="AlphaFoldDB" id="A0A1H6YXH8"/>